<keyword evidence="2" id="KW-1185">Reference proteome</keyword>
<reference evidence="1 2" key="1">
    <citation type="journal article" date="2002" name="Proc. Natl. Acad. Sci. U.S.A.">
        <title>The complete genome sequence of Chlorobium tepidum TLS, a photosynthetic, anaerobic, green-sulfur bacterium.</title>
        <authorList>
            <person name="Eisen J.A."/>
            <person name="Nelson K.E."/>
            <person name="Paulsen I.T."/>
            <person name="Heidelberg J.F."/>
            <person name="Wu M."/>
            <person name="Dodson R.J."/>
            <person name="Deboy R."/>
            <person name="Gwinn M.L."/>
            <person name="Nelson W.C."/>
            <person name="Haft D.H."/>
            <person name="Hickey E.K."/>
            <person name="Peterson J.D."/>
            <person name="Durkin A.S."/>
            <person name="Kolonay J.L."/>
            <person name="Yang F."/>
            <person name="Holt I."/>
            <person name="Umayam L.A."/>
            <person name="Mason T."/>
            <person name="Brenner M."/>
            <person name="Shea T.P."/>
            <person name="Parksey D."/>
            <person name="Nierman W.C."/>
            <person name="Feldblyum T.V."/>
            <person name="Hansen C.L."/>
            <person name="Craven M.B."/>
            <person name="Radune D."/>
            <person name="Vamathevan J."/>
            <person name="Khouri H."/>
            <person name="White O."/>
            <person name="Gruber T.M."/>
            <person name="Ketchum K.A."/>
            <person name="Venter J.C."/>
            <person name="Tettelin H."/>
            <person name="Bryant D.A."/>
            <person name="Fraser C.M."/>
        </authorList>
    </citation>
    <scope>NUCLEOTIDE SEQUENCE [LARGE SCALE GENOMIC DNA]</scope>
    <source>
        <strain evidence="2">ATCC 49652 / DSM 12025 / NBRC 103806 / TLS</strain>
    </source>
</reference>
<dbReference type="HOGENOM" id="CLU_3267659_0_0_10"/>
<proteinExistence type="predicted"/>
<sequence length="41" mass="4777">MTALSIAFHLRSAIGLRNKVPHRQQIFNQEEFSPKRQMAHS</sequence>
<dbReference type="EMBL" id="AE006470">
    <property type="protein sequence ID" value="AAM71989.1"/>
    <property type="molecule type" value="Genomic_DNA"/>
</dbReference>
<evidence type="ECO:0000313" key="2">
    <source>
        <dbReference type="Proteomes" id="UP000001007"/>
    </source>
</evidence>
<protein>
    <submittedName>
        <fullName evidence="1">Uncharacterized protein</fullName>
    </submittedName>
</protein>
<name>Q8KED7_CHLTE</name>
<evidence type="ECO:0000313" key="1">
    <source>
        <dbReference type="EMBL" id="AAM71989.1"/>
    </source>
</evidence>
<gene>
    <name evidence="1" type="ordered locus">CT0752</name>
</gene>
<dbReference type="Proteomes" id="UP000001007">
    <property type="component" value="Chromosome"/>
</dbReference>
<dbReference type="EnsemblBacteria" id="AAM71989">
    <property type="protein sequence ID" value="AAM71989"/>
    <property type="gene ID" value="CT0752"/>
</dbReference>
<accession>Q8KED7</accession>
<organism evidence="1 2">
    <name type="scientific">Chlorobaculum tepidum (strain ATCC 49652 / DSM 12025 / NBRC 103806 / TLS)</name>
    <name type="common">Chlorobium tepidum</name>
    <dbReference type="NCBI Taxonomy" id="194439"/>
    <lineage>
        <taxon>Bacteria</taxon>
        <taxon>Pseudomonadati</taxon>
        <taxon>Chlorobiota</taxon>
        <taxon>Chlorobiia</taxon>
        <taxon>Chlorobiales</taxon>
        <taxon>Chlorobiaceae</taxon>
        <taxon>Chlorobaculum</taxon>
    </lineage>
</organism>
<dbReference type="KEGG" id="cte:CT0752"/>
<dbReference type="AlphaFoldDB" id="Q8KED7"/>